<reference evidence="4" key="1">
    <citation type="journal article" date="2023" name="bioRxiv">
        <title>Scaffold-level genome assemblies of two parasitoid biocontrol wasps reveal the parthenogenesis mechanism and an associated novel virus.</title>
        <authorList>
            <person name="Inwood S."/>
            <person name="Skelly J."/>
            <person name="Guhlin J."/>
            <person name="Harrop T."/>
            <person name="Goldson S."/>
            <person name="Dearden P."/>
        </authorList>
    </citation>
    <scope>NUCLEOTIDE SEQUENCE</scope>
    <source>
        <strain evidence="4">Lincoln</strain>
        <tissue evidence="4">Whole body</tissue>
    </source>
</reference>
<evidence type="ECO:0000313" key="5">
    <source>
        <dbReference type="Proteomes" id="UP001168972"/>
    </source>
</evidence>
<dbReference type="InterPro" id="IPR050989">
    <property type="entry name" value="Rap1_Ran_GAP"/>
</dbReference>
<evidence type="ECO:0000259" key="3">
    <source>
        <dbReference type="PROSITE" id="PS50085"/>
    </source>
</evidence>
<dbReference type="Pfam" id="PF21022">
    <property type="entry name" value="Rap-GAP_dimer"/>
    <property type="match status" value="1"/>
</dbReference>
<sequence>MKLVTRLRGFSLSSSSNSSTHSGGGDGTNGSPSSSSSTALSTSTQIFVGDKQRRRSSRGSSGNISSPSSDRESDEDIPSMQRIVRDRSRSVCMPVLTSSQLRHLHRRASHHVSSTDTTARRGVLSRRCYGSVEMLPQIEQDGAENGRRFRVENGDSPGEKEEMFGSPSTPVLENPEYQTRWYFKYFLGKLHQNYVASDHERNPLFLSVVLSDGGDQCVPHYRVILWRRTGAQKISLPYSSNKSMTVKQILSNFFGLEKFDKAPREIFSPEIQKDLLLLEEQEGSVNFKFGVIYAQEGQTTDDEMLSNERASSGFERFLEILGERIRLKGWDKYRGGLDVKGDMTGKESVYTVYAGHEVMYHVSTMLPHSKDNPQQLERKRHIGNDIVNIIYTDDPTVLDTFNPNCIKSQFTRT</sequence>
<dbReference type="Gene3D" id="3.40.50.11210">
    <property type="entry name" value="Rap/Ran-GAP"/>
    <property type="match status" value="1"/>
</dbReference>
<dbReference type="Proteomes" id="UP001168972">
    <property type="component" value="Unassembled WGS sequence"/>
</dbReference>
<evidence type="ECO:0000256" key="2">
    <source>
        <dbReference type="SAM" id="MobiDB-lite"/>
    </source>
</evidence>
<dbReference type="AlphaFoldDB" id="A0AA39G220"/>
<comment type="caution">
    <text evidence="4">The sequence shown here is derived from an EMBL/GenBank/DDBJ whole genome shotgun (WGS) entry which is preliminary data.</text>
</comment>
<dbReference type="Pfam" id="PF02145">
    <property type="entry name" value="Rap_GAP"/>
    <property type="match status" value="1"/>
</dbReference>
<organism evidence="4 5">
    <name type="scientific">Microctonus hyperodae</name>
    <name type="common">Parasitoid wasp</name>
    <dbReference type="NCBI Taxonomy" id="165561"/>
    <lineage>
        <taxon>Eukaryota</taxon>
        <taxon>Metazoa</taxon>
        <taxon>Ecdysozoa</taxon>
        <taxon>Arthropoda</taxon>
        <taxon>Hexapoda</taxon>
        <taxon>Insecta</taxon>
        <taxon>Pterygota</taxon>
        <taxon>Neoptera</taxon>
        <taxon>Endopterygota</taxon>
        <taxon>Hymenoptera</taxon>
        <taxon>Apocrita</taxon>
        <taxon>Ichneumonoidea</taxon>
        <taxon>Braconidae</taxon>
        <taxon>Euphorinae</taxon>
        <taxon>Microctonus</taxon>
    </lineage>
</organism>
<dbReference type="PANTHER" id="PTHR15711:SF62">
    <property type="entry name" value="GTPASE-ACTIVATING RAP_RAN-GAP DOMAIN-LIKE PROTEIN 3"/>
    <property type="match status" value="1"/>
</dbReference>
<gene>
    <name evidence="4" type="ORF">PV327_005768</name>
</gene>
<dbReference type="EMBL" id="JAQQBR010000003">
    <property type="protein sequence ID" value="KAK0180090.1"/>
    <property type="molecule type" value="Genomic_DNA"/>
</dbReference>
<feature type="compositionally biased region" description="Low complexity" evidence="2">
    <location>
        <begin position="58"/>
        <end position="68"/>
    </location>
</feature>
<evidence type="ECO:0000256" key="1">
    <source>
        <dbReference type="ARBA" id="ARBA00022468"/>
    </source>
</evidence>
<accession>A0AA39G220</accession>
<dbReference type="InterPro" id="IPR035974">
    <property type="entry name" value="Rap/Ran-GAP_sf"/>
</dbReference>
<feature type="compositionally biased region" description="Low complexity" evidence="2">
    <location>
        <begin position="29"/>
        <end position="44"/>
    </location>
</feature>
<dbReference type="PROSITE" id="PS50085">
    <property type="entry name" value="RAPGAP"/>
    <property type="match status" value="1"/>
</dbReference>
<proteinExistence type="predicted"/>
<dbReference type="GO" id="GO:0051056">
    <property type="term" value="P:regulation of small GTPase mediated signal transduction"/>
    <property type="evidence" value="ECO:0007669"/>
    <property type="project" value="InterPro"/>
</dbReference>
<dbReference type="GO" id="GO:0005096">
    <property type="term" value="F:GTPase activator activity"/>
    <property type="evidence" value="ECO:0007669"/>
    <property type="project" value="UniProtKB-KW"/>
</dbReference>
<name>A0AA39G220_MICHY</name>
<evidence type="ECO:0000313" key="4">
    <source>
        <dbReference type="EMBL" id="KAK0180090.1"/>
    </source>
</evidence>
<keyword evidence="5" id="KW-1185">Reference proteome</keyword>
<reference evidence="4" key="2">
    <citation type="submission" date="2023-03" db="EMBL/GenBank/DDBJ databases">
        <authorList>
            <person name="Inwood S.N."/>
            <person name="Skelly J.G."/>
            <person name="Guhlin J."/>
            <person name="Harrop T.W.R."/>
            <person name="Goldson S.G."/>
            <person name="Dearden P.K."/>
        </authorList>
    </citation>
    <scope>NUCLEOTIDE SEQUENCE</scope>
    <source>
        <strain evidence="4">Lincoln</strain>
        <tissue evidence="4">Whole body</tissue>
    </source>
</reference>
<feature type="compositionally biased region" description="Low complexity" evidence="2">
    <location>
        <begin position="11"/>
        <end position="21"/>
    </location>
</feature>
<dbReference type="SUPFAM" id="SSF111347">
    <property type="entry name" value="Rap/Ran-GAP"/>
    <property type="match status" value="1"/>
</dbReference>
<protein>
    <recommendedName>
        <fullName evidence="3">Rap-GAP domain-containing protein</fullName>
    </recommendedName>
</protein>
<keyword evidence="1" id="KW-0343">GTPase activation</keyword>
<feature type="domain" description="Rap-GAP" evidence="3">
    <location>
        <begin position="275"/>
        <end position="413"/>
    </location>
</feature>
<dbReference type="PANTHER" id="PTHR15711">
    <property type="entry name" value="RAP GTPASE-ACTIVATING PROTEIN"/>
    <property type="match status" value="1"/>
</dbReference>
<feature type="region of interest" description="Disordered" evidence="2">
    <location>
        <begin position="1"/>
        <end position="91"/>
    </location>
</feature>
<dbReference type="InterPro" id="IPR000331">
    <property type="entry name" value="Rap/Ran_GAP_dom"/>
</dbReference>